<reference evidence="1 2" key="1">
    <citation type="journal article" date="2018" name="Front. Plant Sci.">
        <title>Red Clover (Trifolium pratense) and Zigzag Clover (T. medium) - A Picture of Genomic Similarities and Differences.</title>
        <authorList>
            <person name="Dluhosova J."/>
            <person name="Istvanek J."/>
            <person name="Nedelnik J."/>
            <person name="Repkova J."/>
        </authorList>
    </citation>
    <scope>NUCLEOTIDE SEQUENCE [LARGE SCALE GENOMIC DNA]</scope>
    <source>
        <strain evidence="2">cv. 10/8</strain>
        <tissue evidence="1">Leaf</tissue>
    </source>
</reference>
<sequence>MTKNNSGDIGVVRDGGIEMEGGATAAAAGRKSKRSMVKQQKRGLLLLVHSVSL</sequence>
<protein>
    <submittedName>
        <fullName evidence="1">Uncharacterized protein</fullName>
    </submittedName>
</protein>
<proteinExistence type="predicted"/>
<comment type="caution">
    <text evidence="1">The sequence shown here is derived from an EMBL/GenBank/DDBJ whole genome shotgun (WGS) entry which is preliminary data.</text>
</comment>
<name>A0A392PZ99_9FABA</name>
<accession>A0A392PZ99</accession>
<dbReference type="EMBL" id="LXQA010104206">
    <property type="protein sequence ID" value="MCI17168.1"/>
    <property type="molecule type" value="Genomic_DNA"/>
</dbReference>
<organism evidence="1 2">
    <name type="scientific">Trifolium medium</name>
    <dbReference type="NCBI Taxonomy" id="97028"/>
    <lineage>
        <taxon>Eukaryota</taxon>
        <taxon>Viridiplantae</taxon>
        <taxon>Streptophyta</taxon>
        <taxon>Embryophyta</taxon>
        <taxon>Tracheophyta</taxon>
        <taxon>Spermatophyta</taxon>
        <taxon>Magnoliopsida</taxon>
        <taxon>eudicotyledons</taxon>
        <taxon>Gunneridae</taxon>
        <taxon>Pentapetalae</taxon>
        <taxon>rosids</taxon>
        <taxon>fabids</taxon>
        <taxon>Fabales</taxon>
        <taxon>Fabaceae</taxon>
        <taxon>Papilionoideae</taxon>
        <taxon>50 kb inversion clade</taxon>
        <taxon>NPAAA clade</taxon>
        <taxon>Hologalegina</taxon>
        <taxon>IRL clade</taxon>
        <taxon>Trifolieae</taxon>
        <taxon>Trifolium</taxon>
    </lineage>
</organism>
<evidence type="ECO:0000313" key="1">
    <source>
        <dbReference type="EMBL" id="MCI17168.1"/>
    </source>
</evidence>
<dbReference type="Proteomes" id="UP000265520">
    <property type="component" value="Unassembled WGS sequence"/>
</dbReference>
<keyword evidence="2" id="KW-1185">Reference proteome</keyword>
<dbReference type="AlphaFoldDB" id="A0A392PZ99"/>
<evidence type="ECO:0000313" key="2">
    <source>
        <dbReference type="Proteomes" id="UP000265520"/>
    </source>
</evidence>